<feature type="transmembrane region" description="Helical" evidence="15">
    <location>
        <begin position="869"/>
        <end position="888"/>
    </location>
</feature>
<feature type="transmembrane region" description="Helical" evidence="15">
    <location>
        <begin position="827"/>
        <end position="848"/>
    </location>
</feature>
<feature type="transmembrane region" description="Helical" evidence="15">
    <location>
        <begin position="2420"/>
        <end position="2447"/>
    </location>
</feature>
<feature type="transmembrane region" description="Helical" evidence="15">
    <location>
        <begin position="994"/>
        <end position="1019"/>
    </location>
</feature>
<feature type="transmembrane region" description="Helical" evidence="15">
    <location>
        <begin position="1207"/>
        <end position="1230"/>
    </location>
</feature>
<feature type="transmembrane region" description="Helical" evidence="15">
    <location>
        <begin position="2772"/>
        <end position="2796"/>
    </location>
</feature>
<dbReference type="GO" id="GO:0005886">
    <property type="term" value="C:plasma membrane"/>
    <property type="evidence" value="ECO:0007669"/>
    <property type="project" value="UniProtKB-SubCell"/>
</dbReference>
<feature type="transmembrane region" description="Helical" evidence="15">
    <location>
        <begin position="684"/>
        <end position="705"/>
    </location>
</feature>
<evidence type="ECO:0000256" key="1">
    <source>
        <dbReference type="ARBA" id="ARBA00004651"/>
    </source>
</evidence>
<feature type="transmembrane region" description="Helical" evidence="15">
    <location>
        <begin position="1535"/>
        <end position="1559"/>
    </location>
</feature>
<evidence type="ECO:0000256" key="3">
    <source>
        <dbReference type="ARBA" id="ARBA00022606"/>
    </source>
</evidence>
<keyword evidence="11" id="KW-0325">Glycoprotein</keyword>
<proteinExistence type="inferred from homology"/>
<feature type="transmembrane region" description="Helical" evidence="15">
    <location>
        <begin position="1975"/>
        <end position="1999"/>
    </location>
</feature>
<feature type="transmembrane region" description="Helical" evidence="15">
    <location>
        <begin position="29"/>
        <end position="55"/>
    </location>
</feature>
<name>A0AAD1VUY9_PELCU</name>
<feature type="transmembrane region" description="Helical" evidence="15">
    <location>
        <begin position="2742"/>
        <end position="2760"/>
    </location>
</feature>
<dbReference type="InterPro" id="IPR000276">
    <property type="entry name" value="GPCR_Rhodpsn"/>
</dbReference>
<feature type="transmembrane region" description="Helical" evidence="15">
    <location>
        <begin position="1358"/>
        <end position="1380"/>
    </location>
</feature>
<feature type="domain" description="G-protein coupled receptors family 1 profile" evidence="16">
    <location>
        <begin position="669"/>
        <end position="917"/>
    </location>
</feature>
<feature type="transmembrane region" description="Helical" evidence="15">
    <location>
        <begin position="1505"/>
        <end position="1523"/>
    </location>
</feature>
<evidence type="ECO:0000259" key="16">
    <source>
        <dbReference type="PROSITE" id="PS50262"/>
    </source>
</evidence>
<evidence type="ECO:0000256" key="13">
    <source>
        <dbReference type="RuleBase" id="RU000688"/>
    </source>
</evidence>
<feature type="transmembrane region" description="Helical" evidence="15">
    <location>
        <begin position="2247"/>
        <end position="2270"/>
    </location>
</feature>
<keyword evidence="8 15" id="KW-0472">Membrane</keyword>
<feature type="domain" description="G-protein coupled receptors family 1 profile" evidence="16">
    <location>
        <begin position="44"/>
        <end position="293"/>
    </location>
</feature>
<feature type="transmembrane region" description="Helical" evidence="15">
    <location>
        <begin position="1031"/>
        <end position="1055"/>
    </location>
</feature>
<feature type="domain" description="G-protein coupled receptors family 1 profile" evidence="16">
    <location>
        <begin position="1339"/>
        <end position="1588"/>
    </location>
</feature>
<dbReference type="PANTHER" id="PTHR24242:SF384">
    <property type="entry name" value="OLFACTORY RECEPTOR"/>
    <property type="match status" value="1"/>
</dbReference>
<feature type="transmembrane region" description="Helical" evidence="15">
    <location>
        <begin position="551"/>
        <end position="575"/>
    </location>
</feature>
<feature type="transmembrane region" description="Helical" evidence="15">
    <location>
        <begin position="455"/>
        <end position="476"/>
    </location>
</feature>
<keyword evidence="12 13" id="KW-0807">Transducer</keyword>
<feature type="transmembrane region" description="Helical" evidence="15">
    <location>
        <begin position="767"/>
        <end position="789"/>
    </location>
</feature>
<evidence type="ECO:0000256" key="7">
    <source>
        <dbReference type="ARBA" id="ARBA00023040"/>
    </source>
</evidence>
<feature type="transmembrane region" description="Helical" evidence="15">
    <location>
        <begin position="2459"/>
        <end position="2483"/>
    </location>
</feature>
<feature type="region of interest" description="Disordered" evidence="14">
    <location>
        <begin position="3196"/>
        <end position="3219"/>
    </location>
</feature>
<keyword evidence="3" id="KW-0716">Sensory transduction</keyword>
<dbReference type="Pfam" id="PF13853">
    <property type="entry name" value="7tm_4"/>
    <property type="match status" value="10"/>
</dbReference>
<dbReference type="PRINTS" id="PR00237">
    <property type="entry name" value="GPCRRHODOPSN"/>
</dbReference>
<dbReference type="FunFam" id="1.20.1070.10:FF:000010">
    <property type="entry name" value="Olfactory receptor"/>
    <property type="match status" value="10"/>
</dbReference>
<dbReference type="PROSITE" id="PS50262">
    <property type="entry name" value="G_PROTEIN_RECEP_F1_2"/>
    <property type="match status" value="10"/>
</dbReference>
<keyword evidence="5" id="KW-0552">Olfaction</keyword>
<sequence>DGTNKGSNMAWLQEFLMIGFENIQNVKMLLFILFLIIYLVTLSANTMVISIVSICRSIDSPMYFFLNHLSFNDMIIITNIVPKMLCIIFKEGSTISFAGCFTQIYFFTQSTITECLLLTVMSYDRYMAICNPLRYSSVMDLKLCRSLVASSWGFGILAALPHIIILNQITFCRLRVVNHFFCDLIPVLRVSCSGSLANELVIIILSVPVTFVPILFITMTYISIFLVIIQISTTTGKQKAFSTCSSHLTVVCLYYGTLVFNYIVPSKEEYLGLQKLISVLYTIVTPLLNPIIYTLREIQKRPPVSLAADIGVHNLPQGVCVSLALVGFENIHNLKILLFLLFLTIYLLTLSANIMVISIVSMFRYIDSPMYFFLSHLSVNDMIIITNIVPEMLYIILKEGSTISFAGCFTQIYFLSQSIVTESRLIPLPLSVMSYDRYLAICNPLHYSSIMDLKLCINLVLPSWGTGLLFSLLHLANLSQMKFCGSNINHFFCDLVPVLKLSCSGGLTNEILSIVFSIPIAFCPCIIIIMTYISIFRAILRISNTTGRQKAFSTCSSHLTVVCLYYGTLIFNYIFPSKEEYLDLNKMVSGLYTIVTPLLNPIIYSLRNEQIREGSGESSDCSEDVFLDREQAGVCDCNEFWILGFENIHHFKFLLFFLFLIHYTLTVSSNSMIISLVFTNQNFSPMYFFLSHLSLSDILLITTIVPKMLHIVLNEGSTLSFAGCFTQFYFFSQSAITECLLLTVMSYDRYLAICNPLRYFSIMNPKLCFQLTVASWVLGIILALPHIVLLSRMTFCGSNIINHFFCDLVPVLKLSCSGTSASEVLNFILVIPLALFPLLCISVTYINISSAILRISSSIGRQKAFSTCSSHLTVVCVYYGTLVFHYVVPTKETYFGLQKLVSLLYTMATPLLNSIIYSLRNEEIQTVFQYSMGNYCGSTKTQSIFMLWLIEQKHMPERAGDSFPELRKVMTGKNQTTVTYFVLLGFPDLHSFSILLFLLFLLLFFLTVAGNLLIILSVFISHSLHSPMYFFLSHLSSCDVLLTTAIVPLMLRVIIAEGDSISFVGCITQFYFFGALATTECLLLSVMSYDRYMAICQPLRYSSLMDYRRCYNLVFWSWFTAFMVMLNTAIQMCRLKFCGPNVINHFFCDLNPLLQLACSDTSFVEIQNLITGGPATFLPLLFICGTYIYIFITILRIPSATGRQKAFYTCSSHLTVVILYYGTLIVAYLLLSKENSLNINKLLSLLYTVGTPLINPLIYSLRNKKIKSALLKLVYGKIIVEQRSMCDAICGVWSGSLVKKLEQENQVTEFYLQGFQDSHSSRIILFSFLLVAYVIELCGNVLIITLVASNQRLHSPMYFFLSNLSLSDIILTTTIVPIALQVTIKNGIAVTISGCITQCYMFAVSSATECLMLTIMSYDRYLAICKPLHYNTIMNSLYCFGLITLSWVHGFIGSLIITILINNLDFCDLNTIDHFFCDIAPFVQLSCSDATVVQLAVYVIGTPEFAIETAFIISTYICIFHSIHKITSTTGRQKAFSTCSSHLAVVCTYYGTLIAIYVFPARSDSFNVNKIVSLLYTVVAPVFNPIIYSLRNHDIKTLCSPTVIALERQRGWKVFFLLGFQTSHSSNIIIFSILLVVYVLAFYGNLLIIALVASTRRLHSPMYFFLSNLSLSDIMLTTTIVPSALHVTIKNGIAVTISECITQFYMFGVCSVTECLLLTMMSYDRYLAICKPLHYNTIMNSPFCFSLIAMSWVLGFMVTLVITILINNLDFCNLNIIDHFFCDFAPLVKLSCSDTTVVQIAVYIIATPETVIETVFIISTYVYIFLAIHRITSTTGRQKAFSTCSSHLAVVCTYYGTLIAIYVFPARSDSFNTDKIVSLLYTLVTPIFNPIIYSLRNHDIKTITRMKGIRHPLLSKEISTWSSDIFLLGFQILQSYWVILFSSLLLVYIMTFTGNMLIILLVSVSHYLHSPMYFFLSHLSFCDIMLTTTIIPNLLYITLENGCYLTISSCITQLYFFGFCSVTECLLLTMMSYDRYVAVCKPLHYVTVMNYSFCSGLVVLSWTLAFTIALIFTSLISQLDFCNSDNIDHFFCDLAPLLQISCSDTTVVRTVILIITTPETVIEMVFIISTYVCIFLAIHRISSTTGRQKAFSTCSSHLAVVCTYYGTLIAIYVFPAKEYSFNNKILSLLYTIVTPLLNPFIYSLRNHEIRRAIEIVFEKWKKTHTRAKPSTMAGFNAIHKLLHRSRIILFLSLLVVYMMTLTGNLLIIILVSVTRFLHSPMYFFLSNLSSCDIILTTTIIPNLLSITLKNGSPMTVSGCITQLNLFSFSSVTECLLLTMMSYDRYVAVCKPLHYVTIMNFKFCLSLVVVSWILGFVLTLIVTILISHLTFCNFKYIDHFFCDYAPLVQLSCSDTTVVRTVVYIIAVPETVIESVFIISTYVCIFLAIQRISTTTGRQKAFSTCSSHLAVVCTYYGTIIAIYAVPAGEHSSGINKIVSLMYTVVTPLLNPIIYSLRNQEIKTAIIKLKKYILGIKWLTHNLKGKNTEFFLLGFQLLHRSRIILFLALLVVYMMTLIGNFLIIILVSATRFLHSPMYFFLIHLSFCDIILTTTIIPNLLYITLKNGTPMTVSGCITQFNLFSFCSVTECFLLTMMSYDRYVAVCKPLHYVTIMNFSFCLSLVVLSWILGFVITLIVTILISNLTLCNFKDIDHFFCDYAPLVQLSCSDTTVVRTVVYIISVPEIVIETMFIISTYVCIFLAIHRISTTTGRQKAFSTCSSHLTVVCTYYGTIIAIYAVPSGEHSSGTNKNVSLIYTIVTPLLNPIIYSLRNQEIKTAIIKSTEQVEGLMVGIHDIPRYPYRSLISLRDTKDLKARRESRIILFLALLVVYMMTLIGNFLIIILVSVTRFLHSPMYFFLIHLSFCDIILTTTIIPNLLYITLKNGSPMTVSGCITQLNFFSLSLVTECFLLTMMSYDRYVAVCKPLHYATVMNFSFCLSLIVLSWILGFLLTLIVTVLISLLTFCNFKYIDHFFCDFTPLVQLSCSDTTVVRNVVCIIAFPEMVIEAMFIISTYVCIFLAILRISSTTGRQKAFSTCSSHLAVVCTYYGTIIAIYTIPSGEHSSGTNKNVSLIYTIVTPLLNPIIYSLRNQEIKTAIIKSTEQATVERNRVDASSTCTHHQSDGGQNWKLNHSPVGAKRISPLHRPRQKQSICIPGDVPGKR</sequence>
<dbReference type="InterPro" id="IPR017452">
    <property type="entry name" value="GPCR_Rhodpsn_7TM"/>
</dbReference>
<feature type="domain" description="G-protein coupled receptors family 1 profile" evidence="16">
    <location>
        <begin position="1010"/>
        <end position="1259"/>
    </location>
</feature>
<evidence type="ECO:0000313" key="18">
    <source>
        <dbReference type="Proteomes" id="UP001295444"/>
    </source>
</evidence>
<evidence type="ECO:0000256" key="11">
    <source>
        <dbReference type="ARBA" id="ARBA00023180"/>
    </source>
</evidence>
<evidence type="ECO:0000256" key="12">
    <source>
        <dbReference type="ARBA" id="ARBA00023224"/>
    </source>
</evidence>
<feature type="transmembrane region" description="Helical" evidence="15">
    <location>
        <begin position="336"/>
        <end position="363"/>
    </location>
</feature>
<feature type="transmembrane region" description="Helical" evidence="15">
    <location>
        <begin position="2595"/>
        <end position="2618"/>
    </location>
</feature>
<feature type="non-terminal residue" evidence="17">
    <location>
        <position position="1"/>
    </location>
</feature>
<gene>
    <name evidence="17" type="ORF">PECUL_23A062114</name>
</gene>
<evidence type="ECO:0000256" key="8">
    <source>
        <dbReference type="ARBA" id="ARBA00023136"/>
    </source>
</evidence>
<keyword evidence="2" id="KW-1003">Cell membrane</keyword>
<feature type="transmembrane region" description="Helical" evidence="15">
    <location>
        <begin position="1663"/>
        <end position="1684"/>
    </location>
</feature>
<feature type="transmembrane region" description="Helical" evidence="15">
    <location>
        <begin position="3090"/>
        <end position="3114"/>
    </location>
</feature>
<feature type="transmembrane region" description="Helical" evidence="15">
    <location>
        <begin position="1876"/>
        <end position="1897"/>
    </location>
</feature>
<feature type="transmembrane region" description="Helical" evidence="15">
    <location>
        <begin position="2913"/>
        <end position="2939"/>
    </location>
</feature>
<keyword evidence="6 15" id="KW-1133">Transmembrane helix</keyword>
<feature type="transmembrane region" description="Helical" evidence="15">
    <location>
        <begin position="2282"/>
        <end position="2304"/>
    </location>
</feature>
<keyword evidence="4 13" id="KW-0812">Transmembrane</keyword>
<feature type="transmembrane region" description="Helical" evidence="15">
    <location>
        <begin position="1242"/>
        <end position="1261"/>
    </location>
</feature>
<feature type="transmembrane region" description="Helical" evidence="15">
    <location>
        <begin position="2185"/>
        <end position="2204"/>
    </location>
</feature>
<dbReference type="PANTHER" id="PTHR24242">
    <property type="entry name" value="G-PROTEIN COUPLED RECEPTOR"/>
    <property type="match status" value="1"/>
</dbReference>
<keyword evidence="10 13" id="KW-0675">Receptor</keyword>
<feature type="transmembrane region" description="Helical" evidence="15">
    <location>
        <begin position="1945"/>
        <end position="1968"/>
    </location>
</feature>
<feature type="transmembrane region" description="Helical" evidence="15">
    <location>
        <begin position="1840"/>
        <end position="1864"/>
    </location>
</feature>
<evidence type="ECO:0000256" key="5">
    <source>
        <dbReference type="ARBA" id="ARBA00022725"/>
    </source>
</evidence>
<feature type="transmembrane region" description="Helical" evidence="15">
    <location>
        <begin position="276"/>
        <end position="295"/>
    </location>
</feature>
<comment type="subcellular location">
    <subcellularLocation>
        <location evidence="1">Cell membrane</location>
        <topology evidence="1">Multi-pass membrane protein</topology>
    </subcellularLocation>
</comment>
<reference evidence="17" key="1">
    <citation type="submission" date="2022-03" db="EMBL/GenBank/DDBJ databases">
        <authorList>
            <person name="Alioto T."/>
            <person name="Alioto T."/>
            <person name="Gomez Garrido J."/>
        </authorList>
    </citation>
    <scope>NUCLEOTIDE SEQUENCE</scope>
</reference>
<evidence type="ECO:0000256" key="2">
    <source>
        <dbReference type="ARBA" id="ARBA00022475"/>
    </source>
</evidence>
<accession>A0AAD1VUY9</accession>
<dbReference type="InterPro" id="IPR000725">
    <property type="entry name" value="Olfact_rcpt"/>
</dbReference>
<feature type="transmembrane region" description="Helical" evidence="15">
    <location>
        <begin position="3047"/>
        <end position="3078"/>
    </location>
</feature>
<feature type="transmembrane region" description="Helical" evidence="15">
    <location>
        <begin position="200"/>
        <end position="228"/>
    </location>
</feature>
<dbReference type="CDD" id="cd15911">
    <property type="entry name" value="7tmA_OR11A-like"/>
    <property type="match status" value="4"/>
</dbReference>
<evidence type="ECO:0000256" key="9">
    <source>
        <dbReference type="ARBA" id="ARBA00023157"/>
    </source>
</evidence>
<dbReference type="InterPro" id="IPR050939">
    <property type="entry name" value="Olfactory_GPCR1"/>
</dbReference>
<feature type="domain" description="G-protein coupled receptors family 1 profile" evidence="16">
    <location>
        <begin position="1954"/>
        <end position="2202"/>
    </location>
</feature>
<comment type="similarity">
    <text evidence="13">Belongs to the G-protein coupled receptor 1 family.</text>
</comment>
<feature type="transmembrane region" description="Helical" evidence="15">
    <location>
        <begin position="511"/>
        <end position="539"/>
    </location>
</feature>
<feature type="transmembrane region" description="Helical" evidence="15">
    <location>
        <begin position="2120"/>
        <end position="2138"/>
    </location>
</feature>
<evidence type="ECO:0000256" key="10">
    <source>
        <dbReference type="ARBA" id="ARBA00023170"/>
    </source>
</evidence>
<feature type="transmembrane region" description="Helical" evidence="15">
    <location>
        <begin position="2362"/>
        <end position="2385"/>
    </location>
</feature>
<feature type="transmembrane region" description="Helical" evidence="15">
    <location>
        <begin position="1177"/>
        <end position="1195"/>
    </location>
</feature>
<feature type="transmembrane region" description="Helical" evidence="15">
    <location>
        <begin position="1628"/>
        <end position="1651"/>
    </location>
</feature>
<feature type="transmembrane region" description="Helical" evidence="15">
    <location>
        <begin position="1743"/>
        <end position="1766"/>
    </location>
</feature>
<feature type="transmembrane region" description="Helical" evidence="15">
    <location>
        <begin position="2673"/>
        <end position="2698"/>
    </location>
</feature>
<feature type="domain" description="G-protein coupled receptors family 1 profile" evidence="16">
    <location>
        <begin position="2576"/>
        <end position="2825"/>
    </location>
</feature>
<feature type="transmembrane region" description="Helical" evidence="15">
    <location>
        <begin position="2560"/>
        <end position="2583"/>
    </location>
</feature>
<feature type="domain" description="G-protein coupled receptors family 1 profile" evidence="16">
    <location>
        <begin position="1644"/>
        <end position="1893"/>
    </location>
</feature>
<feature type="transmembrane region" description="Helical" evidence="15">
    <location>
        <begin position="1061"/>
        <end position="1089"/>
    </location>
</feature>
<evidence type="ECO:0000313" key="17">
    <source>
        <dbReference type="EMBL" id="CAH2272505.1"/>
    </source>
</evidence>
<dbReference type="GO" id="GO:0004930">
    <property type="term" value="F:G protein-coupled receptor activity"/>
    <property type="evidence" value="ECO:0007669"/>
    <property type="project" value="UniProtKB-KW"/>
</dbReference>
<feature type="transmembrane region" description="Helical" evidence="15">
    <location>
        <begin position="369"/>
        <end position="389"/>
    </location>
</feature>
<keyword evidence="9" id="KW-1015">Disulfide bond</keyword>
<dbReference type="PRINTS" id="PR00245">
    <property type="entry name" value="OLFACTORYR"/>
</dbReference>
<organism evidence="17 18">
    <name type="scientific">Pelobates cultripes</name>
    <name type="common">Western spadefoot toad</name>
    <dbReference type="NCBI Taxonomy" id="61616"/>
    <lineage>
        <taxon>Eukaryota</taxon>
        <taxon>Metazoa</taxon>
        <taxon>Chordata</taxon>
        <taxon>Craniata</taxon>
        <taxon>Vertebrata</taxon>
        <taxon>Euteleostomi</taxon>
        <taxon>Amphibia</taxon>
        <taxon>Batrachia</taxon>
        <taxon>Anura</taxon>
        <taxon>Pelobatoidea</taxon>
        <taxon>Pelobatidae</taxon>
        <taxon>Pelobates</taxon>
    </lineage>
</organism>
<feature type="domain" description="G-protein coupled receptors family 1 profile" evidence="16">
    <location>
        <begin position="352"/>
        <end position="604"/>
    </location>
</feature>
<dbReference type="GO" id="GO:0004984">
    <property type="term" value="F:olfactory receptor activity"/>
    <property type="evidence" value="ECO:0007669"/>
    <property type="project" value="InterPro"/>
</dbReference>
<feature type="transmembrane region" description="Helical" evidence="15">
    <location>
        <begin position="1110"/>
        <end position="1130"/>
    </location>
</feature>
<dbReference type="EMBL" id="OW240914">
    <property type="protein sequence ID" value="CAH2272505.1"/>
    <property type="molecule type" value="Genomic_DNA"/>
</dbReference>
<evidence type="ECO:0000256" key="4">
    <source>
        <dbReference type="ARBA" id="ARBA00022692"/>
    </source>
</evidence>
<evidence type="ECO:0000256" key="6">
    <source>
        <dbReference type="ARBA" id="ARBA00022989"/>
    </source>
</evidence>
<protein>
    <submittedName>
        <fullName evidence="17">Olfactory receptor</fullName>
    </submittedName>
</protein>
<feature type="transmembrane region" description="Helical" evidence="15">
    <location>
        <begin position="2150"/>
        <end position="2173"/>
    </location>
</feature>
<feature type="transmembrane region" description="Helical" evidence="15">
    <location>
        <begin position="2878"/>
        <end position="2901"/>
    </location>
</feature>
<feature type="transmembrane region" description="Helical" evidence="15">
    <location>
        <begin position="1704"/>
        <end position="1723"/>
    </location>
</feature>
<feature type="transmembrane region" description="Helical" evidence="15">
    <location>
        <begin position="1437"/>
        <end position="1461"/>
    </location>
</feature>
<dbReference type="PROSITE" id="PS00237">
    <property type="entry name" value="G_PROTEIN_RECEP_F1_1"/>
    <property type="match status" value="9"/>
</dbReference>
<feature type="transmembrane region" description="Helical" evidence="15">
    <location>
        <begin position="240"/>
        <end position="264"/>
    </location>
</feature>
<feature type="domain" description="G-protein coupled receptors family 1 profile" evidence="16">
    <location>
        <begin position="2263"/>
        <end position="2512"/>
    </location>
</feature>
<feature type="transmembrane region" description="Helical" evidence="15">
    <location>
        <begin position="143"/>
        <end position="165"/>
    </location>
</feature>
<keyword evidence="7 13" id="KW-0297">G-protein coupled receptor</keyword>
<feature type="transmembrane region" description="Helical" evidence="15">
    <location>
        <begin position="2808"/>
        <end position="2827"/>
    </location>
</feature>
<feature type="transmembrane region" description="Helical" evidence="15">
    <location>
        <begin position="2495"/>
        <end position="2514"/>
    </location>
</feature>
<feature type="transmembrane region" description="Helical" evidence="15">
    <location>
        <begin position="2051"/>
        <end position="2076"/>
    </location>
</feature>
<keyword evidence="18" id="KW-1185">Reference proteome</keyword>
<feature type="transmembrane region" description="Helical" evidence="15">
    <location>
        <begin position="1800"/>
        <end position="1828"/>
    </location>
</feature>
<evidence type="ECO:0000256" key="15">
    <source>
        <dbReference type="SAM" id="Phobius"/>
    </source>
</evidence>
<feature type="transmembrane region" description="Helical" evidence="15">
    <location>
        <begin position="1918"/>
        <end position="1939"/>
    </location>
</feature>
<feature type="transmembrane region" description="Helical" evidence="15">
    <location>
        <begin position="3007"/>
        <end position="3027"/>
    </location>
</feature>
<feature type="transmembrane region" description="Helical" evidence="15">
    <location>
        <begin position="3126"/>
        <end position="3145"/>
    </location>
</feature>
<dbReference type="Gene3D" id="1.20.1070.10">
    <property type="entry name" value="Rhodopsin 7-helix transmembrane proteins"/>
    <property type="match status" value="10"/>
</dbReference>
<dbReference type="SUPFAM" id="SSF81321">
    <property type="entry name" value="Family A G protein-coupled receptor-like"/>
    <property type="match status" value="10"/>
</dbReference>
<evidence type="ECO:0000256" key="14">
    <source>
        <dbReference type="SAM" id="MobiDB-lite"/>
    </source>
</evidence>
<feature type="transmembrane region" description="Helical" evidence="15">
    <location>
        <begin position="2005"/>
        <end position="2030"/>
    </location>
</feature>
<feature type="domain" description="G-protein coupled receptors family 1 profile" evidence="16">
    <location>
        <begin position="2894"/>
        <end position="3143"/>
    </location>
</feature>
<feature type="transmembrane region" description="Helical" evidence="15">
    <location>
        <begin position="653"/>
        <end position="678"/>
    </location>
</feature>
<feature type="transmembrane region" description="Helical" evidence="15">
    <location>
        <begin position="1323"/>
        <end position="1346"/>
    </location>
</feature>
<dbReference type="Proteomes" id="UP001295444">
    <property type="component" value="Chromosome 03"/>
</dbReference>